<accession>A0ABW7D4J4</accession>
<sequence length="117" mass="12525">MSQDPWAALEARRQRRHWRQWPWGWAALLLSFGAWVCTFMLTVLVMASVGMPGDGSHAMQATAPYLYITLALGGTALLGSVIASVLALRLRRQAGGGVSALVLDALLLAVLLAPALL</sequence>
<organism evidence="2 3">
    <name type="scientific">Stenotrophomonas nematodicola</name>
    <dbReference type="NCBI Taxonomy" id="2656746"/>
    <lineage>
        <taxon>Bacteria</taxon>
        <taxon>Pseudomonadati</taxon>
        <taxon>Pseudomonadota</taxon>
        <taxon>Gammaproteobacteria</taxon>
        <taxon>Lysobacterales</taxon>
        <taxon>Lysobacteraceae</taxon>
        <taxon>Stenotrophomonas</taxon>
    </lineage>
</organism>
<proteinExistence type="predicted"/>
<keyword evidence="3" id="KW-1185">Reference proteome</keyword>
<keyword evidence="1" id="KW-0812">Transmembrane</keyword>
<evidence type="ECO:0000313" key="3">
    <source>
        <dbReference type="Proteomes" id="UP001605261"/>
    </source>
</evidence>
<evidence type="ECO:0000313" key="2">
    <source>
        <dbReference type="EMBL" id="MFG6111068.1"/>
    </source>
</evidence>
<dbReference type="EMBL" id="JBHGCJ010000016">
    <property type="protein sequence ID" value="MFG6111068.1"/>
    <property type="molecule type" value="Genomic_DNA"/>
</dbReference>
<gene>
    <name evidence="2" type="ORF">ACEU0G_000956</name>
</gene>
<keyword evidence="1" id="KW-0472">Membrane</keyword>
<comment type="caution">
    <text evidence="2">The sequence shown here is derived from an EMBL/GenBank/DDBJ whole genome shotgun (WGS) entry which is preliminary data.</text>
</comment>
<name>A0ABW7D4J4_9GAMM</name>
<keyword evidence="1" id="KW-1133">Transmembrane helix</keyword>
<feature type="transmembrane region" description="Helical" evidence="1">
    <location>
        <begin position="21"/>
        <end position="45"/>
    </location>
</feature>
<feature type="transmembrane region" description="Helical" evidence="1">
    <location>
        <begin position="95"/>
        <end position="116"/>
    </location>
</feature>
<feature type="transmembrane region" description="Helical" evidence="1">
    <location>
        <begin position="65"/>
        <end position="88"/>
    </location>
</feature>
<reference evidence="2 3" key="1">
    <citation type="submission" date="2024-09" db="EMBL/GenBank/DDBJ databases">
        <authorList>
            <consortium name="All-Russian atlas of soil microorganisms"/>
            <consortium name="as a basis for the search for new antimicrobial producers and enzymes with unique properties"/>
            <person name="Sokolova E.A."/>
            <person name="Voronina E.N."/>
        </authorList>
    </citation>
    <scope>NUCLEOTIDE SEQUENCE [LARGE SCALE GENOMIC DNA]</scope>
    <source>
        <strain evidence="2 3">AF-22b-331.1</strain>
    </source>
</reference>
<evidence type="ECO:0000256" key="1">
    <source>
        <dbReference type="SAM" id="Phobius"/>
    </source>
</evidence>
<protein>
    <submittedName>
        <fullName evidence="2">Uncharacterized protein</fullName>
    </submittedName>
</protein>
<dbReference type="Proteomes" id="UP001605261">
    <property type="component" value="Unassembled WGS sequence"/>
</dbReference>
<dbReference type="RefSeq" id="WP_259204530.1">
    <property type="nucleotide sequence ID" value="NZ_JBHGCJ010000016.1"/>
</dbReference>